<dbReference type="Gene3D" id="2.60.40.790">
    <property type="match status" value="1"/>
</dbReference>
<keyword evidence="4" id="KW-0346">Stress response</keyword>
<feature type="domain" description="SHSP" evidence="3">
    <location>
        <begin position="27"/>
        <end position="138"/>
    </location>
</feature>
<evidence type="ECO:0000256" key="2">
    <source>
        <dbReference type="RuleBase" id="RU003616"/>
    </source>
</evidence>
<dbReference type="EMBL" id="CP001825">
    <property type="protein sequence ID" value="ACZ42475.1"/>
    <property type="molecule type" value="Genomic_DNA"/>
</dbReference>
<dbReference type="STRING" id="525904.Tter_1569"/>
<dbReference type="eggNOG" id="COG0071">
    <property type="taxonomic scope" value="Bacteria"/>
</dbReference>
<dbReference type="KEGG" id="ttr:Tter_1569"/>
<reference evidence="5" key="1">
    <citation type="journal article" date="2010" name="Stand. Genomic Sci.">
        <title>Complete genome sequence of 'Thermobaculum terrenum' type strain (YNP1).</title>
        <authorList>
            <person name="Kiss H."/>
            <person name="Cleland D."/>
            <person name="Lapidus A."/>
            <person name="Lucas S."/>
            <person name="Glavina Del Rio T."/>
            <person name="Nolan M."/>
            <person name="Tice H."/>
            <person name="Han C."/>
            <person name="Goodwin L."/>
            <person name="Pitluck S."/>
            <person name="Liolios K."/>
            <person name="Ivanova N."/>
            <person name="Mavromatis K."/>
            <person name="Ovchinnikova G."/>
            <person name="Pati A."/>
            <person name="Chen A."/>
            <person name="Palaniappan K."/>
            <person name="Land M."/>
            <person name="Hauser L."/>
            <person name="Chang Y."/>
            <person name="Jeffries C."/>
            <person name="Lu M."/>
            <person name="Brettin T."/>
            <person name="Detter J."/>
            <person name="Goker M."/>
            <person name="Tindall B."/>
            <person name="Beck B."/>
            <person name="McDermott T."/>
            <person name="Woyke T."/>
            <person name="Bristow J."/>
            <person name="Eisen J."/>
            <person name="Markowitz V."/>
            <person name="Hugenholtz P."/>
            <person name="Kyrpides N."/>
            <person name="Klenk H."/>
            <person name="Cheng J."/>
        </authorList>
    </citation>
    <scope>NUCLEOTIDE SEQUENCE [LARGE SCALE GENOMIC DNA]</scope>
    <source>
        <strain evidence="5">ATCC BAA-798 / YNP1</strain>
    </source>
</reference>
<dbReference type="HOGENOM" id="CLU_046737_9_0_0"/>
<evidence type="ECO:0000313" key="5">
    <source>
        <dbReference type="Proteomes" id="UP000000323"/>
    </source>
</evidence>
<comment type="similarity">
    <text evidence="1 2">Belongs to the small heat shock protein (HSP20) family.</text>
</comment>
<dbReference type="InterPro" id="IPR002068">
    <property type="entry name" value="A-crystallin/Hsp20_dom"/>
</dbReference>
<dbReference type="RefSeq" id="WP_012875509.1">
    <property type="nucleotide sequence ID" value="NC_013525.1"/>
</dbReference>
<dbReference type="CDD" id="cd06464">
    <property type="entry name" value="ACD_sHsps-like"/>
    <property type="match status" value="1"/>
</dbReference>
<name>D1CCG0_THET1</name>
<dbReference type="Pfam" id="PF00011">
    <property type="entry name" value="HSP20"/>
    <property type="match status" value="1"/>
</dbReference>
<dbReference type="AlphaFoldDB" id="D1CCG0"/>
<evidence type="ECO:0000256" key="1">
    <source>
        <dbReference type="PROSITE-ProRule" id="PRU00285"/>
    </source>
</evidence>
<keyword evidence="5" id="KW-1185">Reference proteome</keyword>
<organism evidence="4 5">
    <name type="scientific">Thermobaculum terrenum (strain ATCC BAA-798 / CCMEE 7001 / YNP1)</name>
    <dbReference type="NCBI Taxonomy" id="525904"/>
    <lineage>
        <taxon>Bacteria</taxon>
        <taxon>Bacillati</taxon>
        <taxon>Chloroflexota</taxon>
        <taxon>Chloroflexia</taxon>
        <taxon>Candidatus Thermobaculales</taxon>
        <taxon>Candidatus Thermobaculaceae</taxon>
        <taxon>Thermobaculum</taxon>
    </lineage>
</organism>
<evidence type="ECO:0000313" key="4">
    <source>
        <dbReference type="EMBL" id="ACZ42475.1"/>
    </source>
</evidence>
<dbReference type="Proteomes" id="UP000000323">
    <property type="component" value="Chromosome 1"/>
</dbReference>
<dbReference type="PROSITE" id="PS01031">
    <property type="entry name" value="SHSP"/>
    <property type="match status" value="1"/>
</dbReference>
<protein>
    <submittedName>
        <fullName evidence="4">Heat shock protein Hsp20</fullName>
    </submittedName>
</protein>
<dbReference type="PANTHER" id="PTHR11527">
    <property type="entry name" value="HEAT-SHOCK PROTEIN 20 FAMILY MEMBER"/>
    <property type="match status" value="1"/>
</dbReference>
<dbReference type="InterPro" id="IPR008978">
    <property type="entry name" value="HSP20-like_chaperone"/>
</dbReference>
<dbReference type="SUPFAM" id="SSF49764">
    <property type="entry name" value="HSP20-like chaperones"/>
    <property type="match status" value="1"/>
</dbReference>
<dbReference type="InterPro" id="IPR031107">
    <property type="entry name" value="Small_HSP"/>
</dbReference>
<sequence length="140" mass="16138">MLRIWDPILDVEAIRESIYRTYNDRSVLGGQAAYPLDLLEENDNYIVRASLPGFCPEDISIKADNQGILVTAHTGQNRVQQRYLLRERPEKSSFIKRIRLPINIDVDNIKVNLHNGELTIVLPKIRRERSQTIKITPSSK</sequence>
<gene>
    <name evidence="4" type="ordered locus">Tter_1569</name>
</gene>
<accession>D1CCG0</accession>
<proteinExistence type="inferred from homology"/>
<evidence type="ECO:0000259" key="3">
    <source>
        <dbReference type="PROSITE" id="PS01031"/>
    </source>
</evidence>